<name>A0A5N0USM5_9PSEU</name>
<accession>A0A5N0USM5</accession>
<organism evidence="3 4">
    <name type="scientific">Amycolatopsis acidicola</name>
    <dbReference type="NCBI Taxonomy" id="2596893"/>
    <lineage>
        <taxon>Bacteria</taxon>
        <taxon>Bacillati</taxon>
        <taxon>Actinomycetota</taxon>
        <taxon>Actinomycetes</taxon>
        <taxon>Pseudonocardiales</taxon>
        <taxon>Pseudonocardiaceae</taxon>
        <taxon>Amycolatopsis</taxon>
    </lineage>
</organism>
<dbReference type="Proteomes" id="UP000319769">
    <property type="component" value="Unassembled WGS sequence"/>
</dbReference>
<dbReference type="Pfam" id="PF19802">
    <property type="entry name" value="DUF6285"/>
    <property type="match status" value="1"/>
</dbReference>
<dbReference type="InterPro" id="IPR046252">
    <property type="entry name" value="DUF6285"/>
</dbReference>
<dbReference type="Gene3D" id="3.90.1200.10">
    <property type="match status" value="1"/>
</dbReference>
<dbReference type="PANTHER" id="PTHR21310:SF57">
    <property type="entry name" value="BLR2944 PROTEIN"/>
    <property type="match status" value="1"/>
</dbReference>
<dbReference type="SUPFAM" id="SSF56112">
    <property type="entry name" value="Protein kinase-like (PK-like)"/>
    <property type="match status" value="1"/>
</dbReference>
<dbReference type="Pfam" id="PF01636">
    <property type="entry name" value="APH"/>
    <property type="match status" value="1"/>
</dbReference>
<dbReference type="GO" id="GO:0016740">
    <property type="term" value="F:transferase activity"/>
    <property type="evidence" value="ECO:0007669"/>
    <property type="project" value="UniProtKB-KW"/>
</dbReference>
<dbReference type="InterPro" id="IPR002575">
    <property type="entry name" value="Aminoglycoside_PTrfase"/>
</dbReference>
<comment type="caution">
    <text evidence="3">The sequence shown here is derived from an EMBL/GenBank/DDBJ whole genome shotgun (WGS) entry which is preliminary data.</text>
</comment>
<dbReference type="InterPro" id="IPR041726">
    <property type="entry name" value="ACAD10_11_N"/>
</dbReference>
<dbReference type="InterPro" id="IPR051678">
    <property type="entry name" value="AGP_Transferase"/>
</dbReference>
<dbReference type="InterPro" id="IPR011009">
    <property type="entry name" value="Kinase-like_dom_sf"/>
</dbReference>
<sequence>MMELARALAEWLGSPVTGLHRLSGGASRETWAFESGGKPLVLRREPHGAATHGRIELEARAIRAAGRAGVPVPGVTGTGEILGTAAMVMDRLDGETIPRKLLRDKRFEAVRPRLAHDLGVILARLHTVSPGEVPDLPAGDPLDDLVEIYESLAEPRPSVEIALRWLRGNRPSPGGKTVVHGDFRTGNLLIGEDGVRGVLDWELTHAGDPCEDLGWLCVRAWRFGGPGAAGGFGSREELLAGYAAGGGTPPDEATLHWWEVYGTLRWTILCRVQAERYLSGGDESAELAVLGRRVCEQEHDLLLVLGLTTPEDVEDPLPAPDLAASAPPHDRPSAAALIASAGSFLAGLQVEDPAVRYQLRVAETALTIARRELHLAPAHAEAHRARLAALGLPDDAALAARIRAGDDDPRLVEAVRAVVRDRLLVANPRHLSRR</sequence>
<evidence type="ECO:0000259" key="2">
    <source>
        <dbReference type="Pfam" id="PF19802"/>
    </source>
</evidence>
<protein>
    <submittedName>
        <fullName evidence="3">Phosphotransferase family protein</fullName>
    </submittedName>
</protein>
<dbReference type="AlphaFoldDB" id="A0A5N0USM5"/>
<dbReference type="EMBL" id="VMNW02000085">
    <property type="protein sequence ID" value="KAA9152669.1"/>
    <property type="molecule type" value="Genomic_DNA"/>
</dbReference>
<evidence type="ECO:0000259" key="1">
    <source>
        <dbReference type="Pfam" id="PF01636"/>
    </source>
</evidence>
<dbReference type="CDD" id="cd05154">
    <property type="entry name" value="ACAD10_11_N-like"/>
    <property type="match status" value="1"/>
</dbReference>
<dbReference type="Gene3D" id="3.30.200.20">
    <property type="entry name" value="Phosphorylase Kinase, domain 1"/>
    <property type="match status" value="1"/>
</dbReference>
<evidence type="ECO:0000313" key="4">
    <source>
        <dbReference type="Proteomes" id="UP000319769"/>
    </source>
</evidence>
<keyword evidence="4" id="KW-1185">Reference proteome</keyword>
<feature type="domain" description="Aminoglycoside phosphotransferase" evidence="1">
    <location>
        <begin position="20"/>
        <end position="254"/>
    </location>
</feature>
<gene>
    <name evidence="3" type="ORF">FPZ12_036530</name>
</gene>
<dbReference type="OrthoDB" id="3806873at2"/>
<feature type="domain" description="DUF6285" evidence="2">
    <location>
        <begin position="352"/>
        <end position="429"/>
    </location>
</feature>
<proteinExistence type="predicted"/>
<evidence type="ECO:0000313" key="3">
    <source>
        <dbReference type="EMBL" id="KAA9152669.1"/>
    </source>
</evidence>
<reference evidence="3" key="1">
    <citation type="submission" date="2019-09" db="EMBL/GenBank/DDBJ databases">
        <authorList>
            <person name="Teo W.F.A."/>
            <person name="Duangmal K."/>
        </authorList>
    </citation>
    <scope>NUCLEOTIDE SEQUENCE [LARGE SCALE GENOMIC DNA]</scope>
    <source>
        <strain evidence="3">K81G1</strain>
    </source>
</reference>
<dbReference type="RefSeq" id="WP_144751981.1">
    <property type="nucleotide sequence ID" value="NZ_VMNW02000085.1"/>
</dbReference>
<dbReference type="PANTHER" id="PTHR21310">
    <property type="entry name" value="AMINOGLYCOSIDE PHOSPHOTRANSFERASE-RELATED-RELATED"/>
    <property type="match status" value="1"/>
</dbReference>